<dbReference type="EMBL" id="KB733444">
    <property type="protein sequence ID" value="ENI11095.1"/>
    <property type="molecule type" value="Genomic_DNA"/>
</dbReference>
<dbReference type="SUPFAM" id="SSF51905">
    <property type="entry name" value="FAD/NAD(P)-binding domain"/>
    <property type="match status" value="1"/>
</dbReference>
<name>N4XHB0_COCH4</name>
<evidence type="ECO:0000256" key="1">
    <source>
        <dbReference type="SAM" id="SignalP"/>
    </source>
</evidence>
<feature type="chain" id="PRO_5004124289" description="Amine oxidase domain-containing protein" evidence="1">
    <location>
        <begin position="22"/>
        <end position="483"/>
    </location>
</feature>
<proteinExistence type="predicted"/>
<dbReference type="Proteomes" id="UP000012338">
    <property type="component" value="Unassembled WGS sequence"/>
</dbReference>
<sequence>MRSVTSLVSFSACLLASSVTAADTPLTVNGKKFYSQDIITRDVVVVGGGSSGCHIAVRLQDAGKSVVVVEKSARLGGHVATYTDPATRKTAEQGLVTFHNTTHVTDYLTRLDIPLAPISFSPSTNFDYDLRTGKPVNRTYNPTQEEFAAGFAGYSAQLAKYPQLNDGTFLPYPVPEDLTMPFGKFLEKYNLTGALMQMYNFNWGTGNFLTNPTVEQMRYWGANTVAAVTTGKFLVTARHNSSEIYTKVGNVLGATSSVLLNSEVTYTRRSEGKTGVQLIVKTPEGSKLLVAKKLVIAIPPKLDFVAPLDLSKTEKDLFGKYIDAGYYVGMVRNTGIPARTLITNSAQDTPYNLPVLPAVNIMNPTAIDGVWTVFSSSLQSKASFPWADDAVKADIIRSIKALQTANPDKFQQTEPEIIEWHSHAPYFLQVSSEEIKNGFYAKLYALQGLRNTHFTGAAWRVHDSSQIWKYTDTQVLPKLLAGL</sequence>
<dbReference type="GeneID" id="25848117"/>
<protein>
    <recommendedName>
        <fullName evidence="2">Amine oxidase domain-containing protein</fullName>
    </recommendedName>
</protein>
<feature type="domain" description="Amine oxidase" evidence="2">
    <location>
        <begin position="55"/>
        <end position="300"/>
    </location>
</feature>
<dbReference type="SMR" id="N4XHB0"/>
<dbReference type="GO" id="GO:0016491">
    <property type="term" value="F:oxidoreductase activity"/>
    <property type="evidence" value="ECO:0007669"/>
    <property type="project" value="InterPro"/>
</dbReference>
<dbReference type="InterPro" id="IPR036188">
    <property type="entry name" value="FAD/NAD-bd_sf"/>
</dbReference>
<dbReference type="Gene3D" id="3.30.70.1990">
    <property type="match status" value="1"/>
</dbReference>
<reference evidence="3 4" key="1">
    <citation type="journal article" date="2012" name="PLoS Pathog.">
        <title>Diverse lifestyles and strategies of plant pathogenesis encoded in the genomes of eighteen Dothideomycetes fungi.</title>
        <authorList>
            <person name="Ohm R.A."/>
            <person name="Feau N."/>
            <person name="Henrissat B."/>
            <person name="Schoch C.L."/>
            <person name="Horwitz B.A."/>
            <person name="Barry K.W."/>
            <person name="Condon B.J."/>
            <person name="Copeland A.C."/>
            <person name="Dhillon B."/>
            <person name="Glaser F."/>
            <person name="Hesse C.N."/>
            <person name="Kosti I."/>
            <person name="LaButti K."/>
            <person name="Lindquist E.A."/>
            <person name="Lucas S."/>
            <person name="Salamov A.A."/>
            <person name="Bradshaw R.E."/>
            <person name="Ciuffetti L."/>
            <person name="Hamelin R.C."/>
            <person name="Kema G.H.J."/>
            <person name="Lawrence C."/>
            <person name="Scott J.A."/>
            <person name="Spatafora J.W."/>
            <person name="Turgeon B.G."/>
            <person name="de Wit P.J.G.M."/>
            <person name="Zhong S."/>
            <person name="Goodwin S.B."/>
            <person name="Grigoriev I.V."/>
        </authorList>
    </citation>
    <scope>NUCLEOTIDE SEQUENCE [LARGE SCALE GENOMIC DNA]</scope>
    <source>
        <strain evidence="4">C4 / ATCC 48331 / race T</strain>
    </source>
</reference>
<evidence type="ECO:0000313" key="3">
    <source>
        <dbReference type="EMBL" id="ENI11095.1"/>
    </source>
</evidence>
<evidence type="ECO:0000313" key="4">
    <source>
        <dbReference type="Proteomes" id="UP000012338"/>
    </source>
</evidence>
<dbReference type="Gene3D" id="1.10.405.20">
    <property type="match status" value="1"/>
</dbReference>
<gene>
    <name evidence="3" type="ORF">COCC4DRAFT_77695</name>
</gene>
<dbReference type="Pfam" id="PF01593">
    <property type="entry name" value="Amino_oxidase"/>
    <property type="match status" value="1"/>
</dbReference>
<dbReference type="OrthoDB" id="68575at2759"/>
<organism evidence="3 4">
    <name type="scientific">Cochliobolus heterostrophus (strain C4 / ATCC 48331 / race T)</name>
    <name type="common">Southern corn leaf blight fungus</name>
    <name type="synonym">Bipolaris maydis</name>
    <dbReference type="NCBI Taxonomy" id="665024"/>
    <lineage>
        <taxon>Eukaryota</taxon>
        <taxon>Fungi</taxon>
        <taxon>Dikarya</taxon>
        <taxon>Ascomycota</taxon>
        <taxon>Pezizomycotina</taxon>
        <taxon>Dothideomycetes</taxon>
        <taxon>Pleosporomycetidae</taxon>
        <taxon>Pleosporales</taxon>
        <taxon>Pleosporineae</taxon>
        <taxon>Pleosporaceae</taxon>
        <taxon>Bipolaris</taxon>
    </lineage>
</organism>
<dbReference type="PANTHER" id="PTHR10742">
    <property type="entry name" value="FLAVIN MONOAMINE OXIDASE"/>
    <property type="match status" value="1"/>
</dbReference>
<feature type="signal peptide" evidence="1">
    <location>
        <begin position="1"/>
        <end position="21"/>
    </location>
</feature>
<dbReference type="HOGENOM" id="CLU_028280_0_0_1"/>
<dbReference type="PANTHER" id="PTHR10742:SF419">
    <property type="entry name" value="AMINE OXIDASE DOMAIN-CONTAINING PROTEIN-RELATED"/>
    <property type="match status" value="1"/>
</dbReference>
<reference evidence="4" key="2">
    <citation type="journal article" date="2013" name="PLoS Genet.">
        <title>Comparative genome structure, secondary metabolite, and effector coding capacity across Cochliobolus pathogens.</title>
        <authorList>
            <person name="Condon B.J."/>
            <person name="Leng Y."/>
            <person name="Wu D."/>
            <person name="Bushley K.E."/>
            <person name="Ohm R.A."/>
            <person name="Otillar R."/>
            <person name="Martin J."/>
            <person name="Schackwitz W."/>
            <person name="Grimwood J."/>
            <person name="MohdZainudin N."/>
            <person name="Xue C."/>
            <person name="Wang R."/>
            <person name="Manning V.A."/>
            <person name="Dhillon B."/>
            <person name="Tu Z.J."/>
            <person name="Steffenson B.J."/>
            <person name="Salamov A."/>
            <person name="Sun H."/>
            <person name="Lowry S."/>
            <person name="LaButti K."/>
            <person name="Han J."/>
            <person name="Copeland A."/>
            <person name="Lindquist E."/>
            <person name="Barry K."/>
            <person name="Schmutz J."/>
            <person name="Baker S.E."/>
            <person name="Ciuffetti L.M."/>
            <person name="Grigoriev I.V."/>
            <person name="Zhong S."/>
            <person name="Turgeon B.G."/>
        </authorList>
    </citation>
    <scope>NUCLEOTIDE SEQUENCE [LARGE SCALE GENOMIC DNA]</scope>
    <source>
        <strain evidence="4">C4 / ATCC 48331 / race T</strain>
    </source>
</reference>
<evidence type="ECO:0000259" key="2">
    <source>
        <dbReference type="Pfam" id="PF01593"/>
    </source>
</evidence>
<keyword evidence="4" id="KW-1185">Reference proteome</keyword>
<dbReference type="InterPro" id="IPR002937">
    <property type="entry name" value="Amino_oxidase"/>
</dbReference>
<dbReference type="Gene3D" id="3.50.50.60">
    <property type="entry name" value="FAD/NAD(P)-binding domain"/>
    <property type="match status" value="1"/>
</dbReference>
<accession>N4XHB0</accession>
<dbReference type="AlphaFoldDB" id="N4XHB0"/>
<dbReference type="InterPro" id="IPR050281">
    <property type="entry name" value="Flavin_monoamine_oxidase"/>
</dbReference>
<keyword evidence="1" id="KW-0732">Signal</keyword>